<keyword evidence="1" id="KW-0472">Membrane</keyword>
<feature type="transmembrane region" description="Helical" evidence="1">
    <location>
        <begin position="16"/>
        <end position="36"/>
    </location>
</feature>
<sequence>MTDIDDRLIPNWSPQALWTLAVAFFVVGDLLTTSIGVSSGQIAEVGPLGEPIVSRYGIPGMVALKLVVVGCSRLAWRLAPTPDRIGIPLGLVVVGILVTFWNFFVVLSASGSV</sequence>
<feature type="transmembrane region" description="Helical" evidence="1">
    <location>
        <begin position="88"/>
        <end position="109"/>
    </location>
</feature>
<comment type="caution">
    <text evidence="3">The sequence shown here is derived from an EMBL/GenBank/DDBJ whole genome shotgun (WGS) entry which is preliminary data.</text>
</comment>
<dbReference type="OrthoDB" id="270892at2157"/>
<gene>
    <name evidence="3" type="ORF">C468_00780</name>
</gene>
<dbReference type="Proteomes" id="UP000011546">
    <property type="component" value="Unassembled WGS sequence"/>
</dbReference>
<proteinExistence type="predicted"/>
<keyword evidence="1" id="KW-0812">Transmembrane</keyword>
<dbReference type="InterPro" id="IPR043717">
    <property type="entry name" value="DUF5658"/>
</dbReference>
<evidence type="ECO:0000259" key="2">
    <source>
        <dbReference type="Pfam" id="PF18902"/>
    </source>
</evidence>
<dbReference type="PATRIC" id="fig|1230456.3.peg.140"/>
<keyword evidence="4" id="KW-1185">Reference proteome</keyword>
<evidence type="ECO:0000313" key="3">
    <source>
        <dbReference type="EMBL" id="EMA70025.1"/>
    </source>
</evidence>
<dbReference type="Pfam" id="PF18902">
    <property type="entry name" value="DUF5658"/>
    <property type="match status" value="1"/>
</dbReference>
<dbReference type="RefSeq" id="WP_008846937.1">
    <property type="nucleotide sequence ID" value="NZ_AOJH01000006.1"/>
</dbReference>
<evidence type="ECO:0000256" key="1">
    <source>
        <dbReference type="SAM" id="Phobius"/>
    </source>
</evidence>
<dbReference type="EMBL" id="AOJH01000006">
    <property type="protein sequence ID" value="EMA70025.1"/>
    <property type="molecule type" value="Genomic_DNA"/>
</dbReference>
<accession>M0PMR5</accession>
<feature type="domain" description="DUF5658" evidence="2">
    <location>
        <begin position="20"/>
        <end position="107"/>
    </location>
</feature>
<dbReference type="AlphaFoldDB" id="M0PMR5"/>
<evidence type="ECO:0000313" key="4">
    <source>
        <dbReference type="Proteomes" id="UP000011546"/>
    </source>
</evidence>
<name>M0PMR5_9EURY</name>
<reference evidence="3 4" key="1">
    <citation type="journal article" date="2014" name="PLoS Genet.">
        <title>Phylogenetically driven sequencing of extremely halophilic archaea reveals strategies for static and dynamic osmo-response.</title>
        <authorList>
            <person name="Becker E.A."/>
            <person name="Seitzer P.M."/>
            <person name="Tritt A."/>
            <person name="Larsen D."/>
            <person name="Krusor M."/>
            <person name="Yao A.I."/>
            <person name="Wu D."/>
            <person name="Madern D."/>
            <person name="Eisen J.A."/>
            <person name="Darling A.E."/>
            <person name="Facciotti M.T."/>
        </authorList>
    </citation>
    <scope>NUCLEOTIDE SEQUENCE [LARGE SCALE GENOMIC DNA]</scope>
    <source>
        <strain evidence="3 4">JCM 14978</strain>
    </source>
</reference>
<keyword evidence="1" id="KW-1133">Transmembrane helix</keyword>
<organism evidence="3 4">
    <name type="scientific">Halorubrum kocurii JCM 14978</name>
    <dbReference type="NCBI Taxonomy" id="1230456"/>
    <lineage>
        <taxon>Archaea</taxon>
        <taxon>Methanobacteriati</taxon>
        <taxon>Methanobacteriota</taxon>
        <taxon>Stenosarchaea group</taxon>
        <taxon>Halobacteria</taxon>
        <taxon>Halobacteriales</taxon>
        <taxon>Haloferacaceae</taxon>
        <taxon>Halorubrum</taxon>
    </lineage>
</organism>
<protein>
    <recommendedName>
        <fullName evidence="2">DUF5658 domain-containing protein</fullName>
    </recommendedName>
</protein>